<feature type="chain" id="PRO_5035211614" description="Rv2525c-like glycoside hydrolase-like domain-containing protein" evidence="2">
    <location>
        <begin position="32"/>
        <end position="552"/>
    </location>
</feature>
<evidence type="ECO:0000256" key="2">
    <source>
        <dbReference type="SAM" id="SignalP"/>
    </source>
</evidence>
<dbReference type="InterPro" id="IPR017853">
    <property type="entry name" value="GH"/>
</dbReference>
<comment type="caution">
    <text evidence="4">The sequence shown here is derived from an EMBL/GenBank/DDBJ whole genome shotgun (WGS) entry which is preliminary data.</text>
</comment>
<keyword evidence="5" id="KW-1185">Reference proteome</keyword>
<dbReference type="InterPro" id="IPR036366">
    <property type="entry name" value="PGBDSf"/>
</dbReference>
<protein>
    <recommendedName>
        <fullName evidence="3">Rv2525c-like glycoside hydrolase-like domain-containing protein</fullName>
    </recommendedName>
</protein>
<dbReference type="PROSITE" id="PS51318">
    <property type="entry name" value="TAT"/>
    <property type="match status" value="1"/>
</dbReference>
<feature type="domain" description="Rv2525c-like glycoside hydrolase-like" evidence="3">
    <location>
        <begin position="352"/>
        <end position="535"/>
    </location>
</feature>
<feature type="signal peptide" evidence="2">
    <location>
        <begin position="1"/>
        <end position="31"/>
    </location>
</feature>
<sequence length="552" mass="57350">MPHHPVRVSRRALLVAAGAGAGVLLAGRAHAAGPPPTGGAAAPPPFDDMVLRAQRWLNATYAGRVNWKPVPEDGRTGQPTVEALVRALQYEVGLDPTQVNGNFGPTTFRLVTERIGMLAAGKPANVIKIAQCGLYCKGYPGEGVSGAWGSETGRSVGALRRDMGLAEPRSTLAPTEFRALLTMDAYQLLAGGAAAVRAVQQWLNRRYAAQPWYRIVACDGYAYRPSLAMLVSAVQRELGIAEPTGAVNAATRAALHQRPPIAVGQADGGAAGFVQLFLASLIFSRYDVPFGATFTAAAAAQARAFQEFAALPASGTGDAYTWASLLSANGDPGRPAHAADCSTRVTPARAAALRAAGVGVVGRYLTNATEAFNKKIQPGELADLFAAGLRVFPIYQTSADSAPYFTAARGRADGAAAVAAARGYGFRSDTVIYFAVDFDVFDHQITDGVVPYFTAVRAAVDAAGAPYRVGVYGVRHACSRLAAAGLTVSSFVADTAYGYTGNIGYPLPANWAFDQFANDVTVGTGDGAIDIDRNAASGRDPGQAAVDPPAAG</sequence>
<dbReference type="Gene3D" id="1.10.101.10">
    <property type="entry name" value="PGBD-like superfamily/PGBD"/>
    <property type="match status" value="1"/>
</dbReference>
<dbReference type="CDD" id="cd06418">
    <property type="entry name" value="GH25_BacA-like"/>
    <property type="match status" value="1"/>
</dbReference>
<evidence type="ECO:0000313" key="5">
    <source>
        <dbReference type="Proteomes" id="UP000662200"/>
    </source>
</evidence>
<gene>
    <name evidence="4" type="primary">fadG</name>
    <name evidence="4" type="ORF">GCM10010124_34150</name>
</gene>
<dbReference type="SUPFAM" id="SSF51445">
    <property type="entry name" value="(Trans)glycosidases"/>
    <property type="match status" value="1"/>
</dbReference>
<feature type="region of interest" description="Disordered" evidence="1">
    <location>
        <begin position="531"/>
        <end position="552"/>
    </location>
</feature>
<reference evidence="4" key="2">
    <citation type="submission" date="2020-09" db="EMBL/GenBank/DDBJ databases">
        <authorList>
            <person name="Sun Q."/>
            <person name="Ohkuma M."/>
        </authorList>
    </citation>
    <scope>NUCLEOTIDE SEQUENCE</scope>
    <source>
        <strain evidence="4">JCM 3091</strain>
    </source>
</reference>
<organism evidence="4 5">
    <name type="scientific">Pilimelia terevasa</name>
    <dbReference type="NCBI Taxonomy" id="53372"/>
    <lineage>
        <taxon>Bacteria</taxon>
        <taxon>Bacillati</taxon>
        <taxon>Actinomycetota</taxon>
        <taxon>Actinomycetes</taxon>
        <taxon>Micromonosporales</taxon>
        <taxon>Micromonosporaceae</taxon>
        <taxon>Pilimelia</taxon>
    </lineage>
</organism>
<dbReference type="RefSeq" id="WP_189115347.1">
    <property type="nucleotide sequence ID" value="NZ_BMQC01000014.1"/>
</dbReference>
<accession>A0A8J3BT90</accession>
<dbReference type="EMBL" id="BMQC01000014">
    <property type="protein sequence ID" value="GGK38447.1"/>
    <property type="molecule type" value="Genomic_DNA"/>
</dbReference>
<dbReference type="InterPro" id="IPR006311">
    <property type="entry name" value="TAT_signal"/>
</dbReference>
<proteinExistence type="predicted"/>
<keyword evidence="2" id="KW-0732">Signal</keyword>
<dbReference type="Proteomes" id="UP000662200">
    <property type="component" value="Unassembled WGS sequence"/>
</dbReference>
<name>A0A8J3BT90_9ACTN</name>
<evidence type="ECO:0000313" key="4">
    <source>
        <dbReference type="EMBL" id="GGK38447.1"/>
    </source>
</evidence>
<evidence type="ECO:0000259" key="3">
    <source>
        <dbReference type="Pfam" id="PF08924"/>
    </source>
</evidence>
<dbReference type="Pfam" id="PF08924">
    <property type="entry name" value="Rv2525c_GlyHyd-like"/>
    <property type="match status" value="1"/>
</dbReference>
<reference evidence="4" key="1">
    <citation type="journal article" date="2014" name="Int. J. Syst. Evol. Microbiol.">
        <title>Complete genome sequence of Corynebacterium casei LMG S-19264T (=DSM 44701T), isolated from a smear-ripened cheese.</title>
        <authorList>
            <consortium name="US DOE Joint Genome Institute (JGI-PGF)"/>
            <person name="Walter F."/>
            <person name="Albersmeier A."/>
            <person name="Kalinowski J."/>
            <person name="Ruckert C."/>
        </authorList>
    </citation>
    <scope>NUCLEOTIDE SEQUENCE</scope>
    <source>
        <strain evidence="4">JCM 3091</strain>
    </source>
</reference>
<dbReference type="InterPro" id="IPR015020">
    <property type="entry name" value="Rv2525c-like_Glyco_Hydro-like"/>
</dbReference>
<dbReference type="AlphaFoldDB" id="A0A8J3BT90"/>
<evidence type="ECO:0000256" key="1">
    <source>
        <dbReference type="SAM" id="MobiDB-lite"/>
    </source>
</evidence>
<dbReference type="Gene3D" id="3.20.20.80">
    <property type="entry name" value="Glycosidases"/>
    <property type="match status" value="1"/>
</dbReference>